<feature type="domain" description="Phage replisome organiser N-terminal" evidence="2">
    <location>
        <begin position="9"/>
        <end position="128"/>
    </location>
</feature>
<reference evidence="3" key="1">
    <citation type="journal article" date="2021" name="Proc. Natl. Acad. Sci. U.S.A.">
        <title>A Catalog of Tens of Thousands of Viruses from Human Metagenomes Reveals Hidden Associations with Chronic Diseases.</title>
        <authorList>
            <person name="Tisza M.J."/>
            <person name="Buck C.B."/>
        </authorList>
    </citation>
    <scope>NUCLEOTIDE SEQUENCE</scope>
    <source>
        <strain evidence="3">CtvxP16</strain>
    </source>
</reference>
<accession>A0A8S5UTV1</accession>
<sequence>MDQSKRLYWIKLRDDFLWGPEVRYMMTAFDRGSDYVLLYEFICSKFKQTAGYLRETMGNVTVVYDIKQLAKEFSNFFSEDTVMVAMQLYKTLNLVEQLDDGTYQISNFENMVGSETVAAIVKRRQRKKALEDNQKMLISAPENEGRTKGGQKGGHLVDNVQPQKDIDKDTIDDGDDDIKQACACEDTDPECQFFFDAFSEHVKDIKDEMPIESQRLQSCVDYVQDKGAVMINGTKHKAAEVISVLLWYTVPSNKDKLVEILTHIDDKSAEITNQLTYTTIALYNSARASGAMPGTRRE</sequence>
<dbReference type="EMBL" id="BK016138">
    <property type="protein sequence ID" value="DAF97912.1"/>
    <property type="molecule type" value="Genomic_DNA"/>
</dbReference>
<organism evidence="3">
    <name type="scientific">Myoviridae sp. ctvxP16</name>
    <dbReference type="NCBI Taxonomy" id="2825205"/>
    <lineage>
        <taxon>Viruses</taxon>
        <taxon>Duplodnaviria</taxon>
        <taxon>Heunggongvirae</taxon>
        <taxon>Uroviricota</taxon>
        <taxon>Caudoviricetes</taxon>
    </lineage>
</organism>
<name>A0A8S5UTV1_9CAUD</name>
<protein>
    <submittedName>
        <fullName evidence="3">Replication initiation and membrane attachment</fullName>
    </submittedName>
</protein>
<evidence type="ECO:0000313" key="3">
    <source>
        <dbReference type="EMBL" id="DAF97912.1"/>
    </source>
</evidence>
<evidence type="ECO:0000259" key="2">
    <source>
        <dbReference type="Pfam" id="PF09681"/>
    </source>
</evidence>
<evidence type="ECO:0000256" key="1">
    <source>
        <dbReference type="SAM" id="MobiDB-lite"/>
    </source>
</evidence>
<feature type="region of interest" description="Disordered" evidence="1">
    <location>
        <begin position="142"/>
        <end position="172"/>
    </location>
</feature>
<proteinExistence type="predicted"/>
<dbReference type="InterPro" id="IPR010056">
    <property type="entry name" value="Phage_rep_org__N"/>
</dbReference>
<dbReference type="Pfam" id="PF09681">
    <property type="entry name" value="Phage_rep_org_N"/>
    <property type="match status" value="1"/>
</dbReference>